<protein>
    <recommendedName>
        <fullName evidence="4">DUF1616 domain-containing protein</fullName>
    </recommendedName>
</protein>
<feature type="transmembrane region" description="Helical" evidence="1">
    <location>
        <begin position="6"/>
        <end position="32"/>
    </location>
</feature>
<reference evidence="2 3" key="1">
    <citation type="journal article" date="2015" name="Nature">
        <title>rRNA introns, odd ribosomes, and small enigmatic genomes across a large radiation of phyla.</title>
        <authorList>
            <person name="Brown C.T."/>
            <person name="Hug L.A."/>
            <person name="Thomas B.C."/>
            <person name="Sharon I."/>
            <person name="Castelle C.J."/>
            <person name="Singh A."/>
            <person name="Wilkins M.J."/>
            <person name="Williams K.H."/>
            <person name="Banfield J.F."/>
        </authorList>
    </citation>
    <scope>NUCLEOTIDE SEQUENCE [LARGE SCALE GENOMIC DNA]</scope>
</reference>
<dbReference type="AlphaFoldDB" id="A0A0G0FDI4"/>
<proteinExistence type="predicted"/>
<name>A0A0G0FDI4_9BACT</name>
<sequence length="167" mass="19523">MNEGTYALTLITLILGIIGTVTGIGSLILEFYRELLNNYHLKLKVMKNMRGVNAAPRLKPDTDYIIFTIINTGRSPVKINTVYLRMLTNEKIKNYVLTDSFTPYIDRILTKENPATDYTLEQEGTKIERLLYVGVIDAYGKQHKLFVRHSLFRYFWKLYMRIKYKIS</sequence>
<accession>A0A0G0FDI4</accession>
<evidence type="ECO:0008006" key="4">
    <source>
        <dbReference type="Google" id="ProtNLM"/>
    </source>
</evidence>
<evidence type="ECO:0000256" key="1">
    <source>
        <dbReference type="SAM" id="Phobius"/>
    </source>
</evidence>
<evidence type="ECO:0000313" key="3">
    <source>
        <dbReference type="Proteomes" id="UP000034816"/>
    </source>
</evidence>
<dbReference type="Proteomes" id="UP000034816">
    <property type="component" value="Unassembled WGS sequence"/>
</dbReference>
<comment type="caution">
    <text evidence="2">The sequence shown here is derived from an EMBL/GenBank/DDBJ whole genome shotgun (WGS) entry which is preliminary data.</text>
</comment>
<keyword evidence="1" id="KW-0812">Transmembrane</keyword>
<gene>
    <name evidence="2" type="ORF">UR73_C0018G0005</name>
</gene>
<evidence type="ECO:0000313" key="2">
    <source>
        <dbReference type="EMBL" id="KKP77552.1"/>
    </source>
</evidence>
<keyword evidence="1" id="KW-1133">Transmembrane helix</keyword>
<keyword evidence="1" id="KW-0472">Membrane</keyword>
<organism evidence="2 3">
    <name type="scientific">candidate division WS6 bacterium GW2011_GWF1_35_23</name>
    <dbReference type="NCBI Taxonomy" id="1619097"/>
    <lineage>
        <taxon>Bacteria</taxon>
        <taxon>Candidatus Dojkabacteria</taxon>
    </lineage>
</organism>
<dbReference type="EMBL" id="LBQH01000018">
    <property type="protein sequence ID" value="KKP77552.1"/>
    <property type="molecule type" value="Genomic_DNA"/>
</dbReference>